<evidence type="ECO:0000313" key="1">
    <source>
        <dbReference type="EMBL" id="QPL05480.1"/>
    </source>
</evidence>
<organism evidence="1 2">
    <name type="scientific">Actinomyces respiraculi</name>
    <dbReference type="NCBI Taxonomy" id="2744574"/>
    <lineage>
        <taxon>Bacteria</taxon>
        <taxon>Bacillati</taxon>
        <taxon>Actinomycetota</taxon>
        <taxon>Actinomycetes</taxon>
        <taxon>Actinomycetales</taxon>
        <taxon>Actinomycetaceae</taxon>
        <taxon>Actinomyces</taxon>
    </lineage>
</organism>
<sequence length="76" mass="7881">MISLHIGAARTSIEQAVALVPALVPDTWTGGASESCQRNLDEARALLVTVETLLDEAASALAAVSCEDTLVCWGTP</sequence>
<name>A0A7T0PX35_9ACTO</name>
<accession>A0A7T0PX35</accession>
<dbReference type="KEGG" id="arep:ID810_00270"/>
<protein>
    <submittedName>
        <fullName evidence="1">Uncharacterized protein</fullName>
    </submittedName>
</protein>
<reference evidence="1 2" key="1">
    <citation type="submission" date="2020-11" db="EMBL/GenBank/DDBJ databases">
        <title>Actinomyces sp. ZJ750.</title>
        <authorList>
            <person name="Zhou J."/>
        </authorList>
    </citation>
    <scope>NUCLEOTIDE SEQUENCE [LARGE SCALE GENOMIC DNA]</scope>
    <source>
        <strain evidence="1 2">ZJ750</strain>
    </source>
</reference>
<evidence type="ECO:0000313" key="2">
    <source>
        <dbReference type="Proteomes" id="UP000594637"/>
    </source>
</evidence>
<dbReference type="RefSeq" id="WP_166857528.1">
    <property type="nucleotide sequence ID" value="NZ_CP063989.1"/>
</dbReference>
<dbReference type="EMBL" id="CP063989">
    <property type="protein sequence ID" value="QPL05480.1"/>
    <property type="molecule type" value="Genomic_DNA"/>
</dbReference>
<dbReference type="AlphaFoldDB" id="A0A7T0PX35"/>
<proteinExistence type="predicted"/>
<keyword evidence="2" id="KW-1185">Reference proteome</keyword>
<dbReference type="Proteomes" id="UP000594637">
    <property type="component" value="Chromosome"/>
</dbReference>
<gene>
    <name evidence="1" type="ORF">ID810_00270</name>
</gene>